<evidence type="ECO:0000259" key="2">
    <source>
        <dbReference type="Pfam" id="PF00534"/>
    </source>
</evidence>
<feature type="domain" description="Glycosyl transferase family 1" evidence="2">
    <location>
        <begin position="252"/>
        <end position="404"/>
    </location>
</feature>
<dbReference type="AlphaFoldDB" id="C5BME9"/>
<evidence type="ECO:0000259" key="3">
    <source>
        <dbReference type="Pfam" id="PF13439"/>
    </source>
</evidence>
<reference evidence="4 5" key="1">
    <citation type="journal article" date="2009" name="PLoS ONE">
        <title>The complete genome of Teredinibacter turnerae T7901: an intracellular endosymbiont of marine wood-boring bivalves (shipworms).</title>
        <authorList>
            <person name="Yang J.C."/>
            <person name="Madupu R."/>
            <person name="Durkin A.S."/>
            <person name="Ekborg N.A."/>
            <person name="Pedamallu C.S."/>
            <person name="Hostetler J.B."/>
            <person name="Radune D."/>
            <person name="Toms B.S."/>
            <person name="Henrissat B."/>
            <person name="Coutinho P.M."/>
            <person name="Schwarz S."/>
            <person name="Field L."/>
            <person name="Trindade-Silva A.E."/>
            <person name="Soares C.A.G."/>
            <person name="Elshahawi S."/>
            <person name="Hanora A."/>
            <person name="Schmidt E.W."/>
            <person name="Haygood M.G."/>
            <person name="Posfai J."/>
            <person name="Benner J."/>
            <person name="Madinger C."/>
            <person name="Nove J."/>
            <person name="Anton B."/>
            <person name="Chaudhary K."/>
            <person name="Foster J."/>
            <person name="Holman A."/>
            <person name="Kumar S."/>
            <person name="Lessard P.A."/>
            <person name="Luyten Y.A."/>
            <person name="Slatko B."/>
            <person name="Wood N."/>
            <person name="Wu B."/>
            <person name="Teplitski M."/>
            <person name="Mougous J.D."/>
            <person name="Ward N."/>
            <person name="Eisen J.A."/>
            <person name="Badger J.H."/>
            <person name="Distel D.L."/>
        </authorList>
    </citation>
    <scope>NUCLEOTIDE SEQUENCE [LARGE SCALE GENOMIC DNA]</scope>
    <source>
        <strain evidence="5">ATCC 39867 / T7901</strain>
    </source>
</reference>
<evidence type="ECO:0000313" key="4">
    <source>
        <dbReference type="EMBL" id="ACR13502.1"/>
    </source>
</evidence>
<dbReference type="STRING" id="377629.TERTU_0414"/>
<dbReference type="InterPro" id="IPR028098">
    <property type="entry name" value="Glyco_trans_4-like_N"/>
</dbReference>
<dbReference type="PANTHER" id="PTHR46401">
    <property type="entry name" value="GLYCOSYLTRANSFERASE WBBK-RELATED"/>
    <property type="match status" value="1"/>
</dbReference>
<dbReference type="CDD" id="cd03801">
    <property type="entry name" value="GT4_PimA-like"/>
    <property type="match status" value="1"/>
</dbReference>
<dbReference type="HOGENOM" id="CLU_009583_27_4_6"/>
<dbReference type="Pfam" id="PF13439">
    <property type="entry name" value="Glyco_transf_4"/>
    <property type="match status" value="1"/>
</dbReference>
<gene>
    <name evidence="4" type="ordered locus">TERTU_0414</name>
</gene>
<protein>
    <submittedName>
        <fullName evidence="4">Glycosyltransferase family 4 domain protein</fullName>
    </submittedName>
</protein>
<organism evidence="4 5">
    <name type="scientific">Teredinibacter turnerae (strain ATCC 39867 / T7901)</name>
    <dbReference type="NCBI Taxonomy" id="377629"/>
    <lineage>
        <taxon>Bacteria</taxon>
        <taxon>Pseudomonadati</taxon>
        <taxon>Pseudomonadota</taxon>
        <taxon>Gammaproteobacteria</taxon>
        <taxon>Cellvibrionales</taxon>
        <taxon>Cellvibrionaceae</taxon>
        <taxon>Teredinibacter</taxon>
    </lineage>
</organism>
<accession>C5BME9</accession>
<dbReference type="GO" id="GO:0009103">
    <property type="term" value="P:lipopolysaccharide biosynthetic process"/>
    <property type="evidence" value="ECO:0007669"/>
    <property type="project" value="TreeGrafter"/>
</dbReference>
<feature type="domain" description="Glycosyltransferase subfamily 4-like N-terminal" evidence="3">
    <location>
        <begin position="38"/>
        <end position="237"/>
    </location>
</feature>
<dbReference type="eggNOG" id="COG0438">
    <property type="taxonomic scope" value="Bacteria"/>
</dbReference>
<dbReference type="KEGG" id="ttu:TERTU_0414"/>
<name>C5BME9_TERTT</name>
<keyword evidence="1" id="KW-0808">Transferase</keyword>
<dbReference type="Gene3D" id="3.40.50.2000">
    <property type="entry name" value="Glycogen Phosphorylase B"/>
    <property type="match status" value="2"/>
</dbReference>
<dbReference type="Proteomes" id="UP000009080">
    <property type="component" value="Chromosome"/>
</dbReference>
<evidence type="ECO:0000256" key="1">
    <source>
        <dbReference type="ARBA" id="ARBA00022679"/>
    </source>
</evidence>
<keyword evidence="5" id="KW-1185">Reference proteome</keyword>
<proteinExistence type="predicted"/>
<dbReference type="SUPFAM" id="SSF53756">
    <property type="entry name" value="UDP-Glycosyltransferase/glycogen phosphorylase"/>
    <property type="match status" value="1"/>
</dbReference>
<dbReference type="PANTHER" id="PTHR46401:SF2">
    <property type="entry name" value="GLYCOSYLTRANSFERASE WBBK-RELATED"/>
    <property type="match status" value="1"/>
</dbReference>
<dbReference type="RefSeq" id="WP_015819616.1">
    <property type="nucleotide sequence ID" value="NC_012997.1"/>
</dbReference>
<dbReference type="Pfam" id="PF00534">
    <property type="entry name" value="Glycos_transf_1"/>
    <property type="match status" value="1"/>
</dbReference>
<dbReference type="GO" id="GO:0016757">
    <property type="term" value="F:glycosyltransferase activity"/>
    <property type="evidence" value="ECO:0007669"/>
    <property type="project" value="InterPro"/>
</dbReference>
<dbReference type="OrthoDB" id="9801609at2"/>
<dbReference type="CAZy" id="GT4">
    <property type="family name" value="Glycosyltransferase Family 4"/>
</dbReference>
<evidence type="ECO:0000313" key="5">
    <source>
        <dbReference type="Proteomes" id="UP000009080"/>
    </source>
</evidence>
<sequence>MTIAHPHPELPREPTSVFEAPTKSLKIALLGYRSAPHVGGQGIYIKYLAAALVRAGHQVDVYSGPPYPELEVGARLIKVPSLDLYACDNHVTALRWQHLRSFSDTYEWWTMLTGGFAEPYTFGRRLEKYLSPGDYDIIHDNQSLCYGLLNLQNRGAKVVATIHHPIHRDRELALAEQNDWGMRLLVKRWYSFLRMQERVVRGLEHIVTVSQCSQRDIATHFQLRGEVSVITNGIDINTFKPLAAIRKQPLRLITTASSDQPLKGLRYLLLALNRLRQQWPAIELRIIGKLSDNSPNRKLIDELELATHVSFVSGISSEDLAAEYNRASVAVCPSLYEGFGLPAGEAMACELPVVSTNGGALPEVVGDAGVIVPAGDAEALAAAIHNLLDSPDHAKALGVRARQRIETHFCWDAVARQLTQYYQRVITSTC</sequence>
<dbReference type="InterPro" id="IPR001296">
    <property type="entry name" value="Glyco_trans_1"/>
</dbReference>
<dbReference type="EMBL" id="CP001614">
    <property type="protein sequence ID" value="ACR13502.1"/>
    <property type="molecule type" value="Genomic_DNA"/>
</dbReference>